<dbReference type="InterPro" id="IPR036236">
    <property type="entry name" value="Znf_C2H2_sf"/>
</dbReference>
<evidence type="ECO:0000256" key="5">
    <source>
        <dbReference type="PROSITE-ProRule" id="PRU00042"/>
    </source>
</evidence>
<organism evidence="8 9">
    <name type="scientific">Sparus aurata</name>
    <name type="common">Gilthead sea bream</name>
    <dbReference type="NCBI Taxonomy" id="8175"/>
    <lineage>
        <taxon>Eukaryota</taxon>
        <taxon>Metazoa</taxon>
        <taxon>Chordata</taxon>
        <taxon>Craniata</taxon>
        <taxon>Vertebrata</taxon>
        <taxon>Euteleostomi</taxon>
        <taxon>Actinopterygii</taxon>
        <taxon>Neopterygii</taxon>
        <taxon>Teleostei</taxon>
        <taxon>Neoteleostei</taxon>
        <taxon>Acanthomorphata</taxon>
        <taxon>Eupercaria</taxon>
        <taxon>Spariformes</taxon>
        <taxon>Sparidae</taxon>
        <taxon>Sparus</taxon>
    </lineage>
</organism>
<accession>A0A671UAE7</accession>
<feature type="domain" description="C2H2-type" evidence="7">
    <location>
        <begin position="314"/>
        <end position="341"/>
    </location>
</feature>
<dbReference type="SUPFAM" id="SSF57667">
    <property type="entry name" value="beta-beta-alpha zinc fingers"/>
    <property type="match status" value="2"/>
</dbReference>
<dbReference type="Ensembl" id="ENSSAUT00010011372.1">
    <property type="protein sequence ID" value="ENSSAUP00010010713.1"/>
    <property type="gene ID" value="ENSSAUG00010005168.1"/>
</dbReference>
<dbReference type="InterPro" id="IPR050758">
    <property type="entry name" value="Znf_C2H2-type"/>
</dbReference>
<evidence type="ECO:0000313" key="9">
    <source>
        <dbReference type="Proteomes" id="UP000472265"/>
    </source>
</evidence>
<keyword evidence="3 5" id="KW-0863">Zinc-finger</keyword>
<feature type="compositionally biased region" description="Basic and acidic residues" evidence="6">
    <location>
        <begin position="165"/>
        <end position="180"/>
    </location>
</feature>
<keyword evidence="4" id="KW-0862">Zinc</keyword>
<reference evidence="8" key="2">
    <citation type="submission" date="2025-05" db="UniProtKB">
        <authorList>
            <consortium name="Ensembl"/>
        </authorList>
    </citation>
    <scope>IDENTIFICATION</scope>
</reference>
<keyword evidence="1" id="KW-0479">Metal-binding</keyword>
<feature type="compositionally biased region" description="Polar residues" evidence="6">
    <location>
        <begin position="133"/>
        <end position="145"/>
    </location>
</feature>
<dbReference type="PANTHER" id="PTHR23234:SF10">
    <property type="entry name" value="RIKEN CDNA 6720489N17 GENE-RELATED"/>
    <property type="match status" value="1"/>
</dbReference>
<dbReference type="PANTHER" id="PTHR23234">
    <property type="entry name" value="ZNF44 PROTEIN"/>
    <property type="match status" value="1"/>
</dbReference>
<dbReference type="AlphaFoldDB" id="A0A671UAE7"/>
<name>A0A671UAE7_SPAAU</name>
<keyword evidence="2" id="KW-0677">Repeat</keyword>
<proteinExistence type="predicted"/>
<evidence type="ECO:0000256" key="1">
    <source>
        <dbReference type="ARBA" id="ARBA00022723"/>
    </source>
</evidence>
<keyword evidence="9" id="KW-1185">Reference proteome</keyword>
<feature type="domain" description="C2H2-type" evidence="7">
    <location>
        <begin position="342"/>
        <end position="369"/>
    </location>
</feature>
<evidence type="ECO:0000259" key="7">
    <source>
        <dbReference type="PROSITE" id="PS50157"/>
    </source>
</evidence>
<dbReference type="GO" id="GO:0008270">
    <property type="term" value="F:zinc ion binding"/>
    <property type="evidence" value="ECO:0007669"/>
    <property type="project" value="UniProtKB-KW"/>
</dbReference>
<feature type="domain" description="C2H2-type" evidence="7">
    <location>
        <begin position="370"/>
        <end position="397"/>
    </location>
</feature>
<dbReference type="Gene3D" id="3.30.160.60">
    <property type="entry name" value="Classic Zinc Finger"/>
    <property type="match status" value="4"/>
</dbReference>
<feature type="compositionally biased region" description="Acidic residues" evidence="6">
    <location>
        <begin position="182"/>
        <end position="302"/>
    </location>
</feature>
<dbReference type="PROSITE" id="PS50157">
    <property type="entry name" value="ZINC_FINGER_C2H2_2"/>
    <property type="match status" value="3"/>
</dbReference>
<feature type="region of interest" description="Disordered" evidence="6">
    <location>
        <begin position="124"/>
        <end position="307"/>
    </location>
</feature>
<dbReference type="Proteomes" id="UP000472265">
    <property type="component" value="Chromosome 10"/>
</dbReference>
<dbReference type="Ensembl" id="ENSSAUT00010011371.1">
    <property type="protein sequence ID" value="ENSSAUP00010010712.1"/>
    <property type="gene ID" value="ENSSAUG00010005168.1"/>
</dbReference>
<evidence type="ECO:0000256" key="2">
    <source>
        <dbReference type="ARBA" id="ARBA00022737"/>
    </source>
</evidence>
<evidence type="ECO:0000256" key="3">
    <source>
        <dbReference type="ARBA" id="ARBA00022771"/>
    </source>
</evidence>
<evidence type="ECO:0000256" key="4">
    <source>
        <dbReference type="ARBA" id="ARBA00022833"/>
    </source>
</evidence>
<dbReference type="Ensembl" id="ENSSAUT00010011373.1">
    <property type="protein sequence ID" value="ENSSAUP00010010714.1"/>
    <property type="gene ID" value="ENSSAUG00010005168.1"/>
</dbReference>
<dbReference type="Pfam" id="PF00096">
    <property type="entry name" value="zf-C2H2"/>
    <property type="match status" value="1"/>
</dbReference>
<dbReference type="GeneTree" id="ENSGT00940000154715"/>
<protein>
    <recommendedName>
        <fullName evidence="7">C2H2-type domain-containing protein</fullName>
    </recommendedName>
</protein>
<evidence type="ECO:0000313" key="8">
    <source>
        <dbReference type="Ensembl" id="ENSSAUP00010010712.1"/>
    </source>
</evidence>
<sequence length="453" mass="51466">MSKVQILRSLVKQRLTAAAEEICALFERTIAEYEEELCRSTEQNQRHRNLLDSALTPQLRLHRADVQRLLFGQKKVSPKQQEWSSSLDQQDPEPPHIKDEQEELWTYQEEADITEFTFTLVPVKHEDDDEVKPQSSQTHQRQTEQMEAESDGQDCGGPEPARNSVPDRHLQSGTEDRTGDSPEPEAEDSPESQAEDSPEPEAEDSPESQAEDSTESETEDSPEPQAEDSPESEAEDSPESQAEDSPEPEAEDSPESQAEDSPEPEAEDSPEPEAEDSTEPETEDSPEPQAEDSPEPEAEDNYDVWSETKEPQSFSCCECGKRFNYQCHLDRHRRIHTGEKPFSCRECCKRFTQQQNLIRHTKIHTGEKPFSCGECGKRFSQKQDLIRHRRIHTGEKPYSCGECCQRFNYPGDLKSSDGEMKLHEALKLSIQLVHTWAKASWCFICSTVPSSGQ</sequence>
<reference evidence="8" key="1">
    <citation type="submission" date="2021-04" db="EMBL/GenBank/DDBJ databases">
        <authorList>
            <consortium name="Wellcome Sanger Institute Data Sharing"/>
        </authorList>
    </citation>
    <scope>NUCLEOTIDE SEQUENCE [LARGE SCALE GENOMIC DNA]</scope>
</reference>
<feature type="region of interest" description="Disordered" evidence="6">
    <location>
        <begin position="77"/>
        <end position="99"/>
    </location>
</feature>
<dbReference type="SMART" id="SM00355">
    <property type="entry name" value="ZnF_C2H2"/>
    <property type="match status" value="3"/>
</dbReference>
<dbReference type="PROSITE" id="PS00028">
    <property type="entry name" value="ZINC_FINGER_C2H2_1"/>
    <property type="match status" value="3"/>
</dbReference>
<dbReference type="FunFam" id="3.30.160.60:FF:000912">
    <property type="entry name" value="Zinc finger protein 660"/>
    <property type="match status" value="2"/>
</dbReference>
<dbReference type="InterPro" id="IPR013087">
    <property type="entry name" value="Znf_C2H2_type"/>
</dbReference>
<dbReference type="FunFam" id="3.30.160.60:FF:002402">
    <property type="entry name" value="Zinc finger protein 347"/>
    <property type="match status" value="1"/>
</dbReference>
<feature type="compositionally biased region" description="Polar residues" evidence="6">
    <location>
        <begin position="78"/>
        <end position="89"/>
    </location>
</feature>
<evidence type="ECO:0000256" key="6">
    <source>
        <dbReference type="SAM" id="MobiDB-lite"/>
    </source>
</evidence>